<evidence type="ECO:0000313" key="2">
    <source>
        <dbReference type="EMBL" id="PRQ56221.1"/>
    </source>
</evidence>
<feature type="region of interest" description="Disordered" evidence="1">
    <location>
        <begin position="1"/>
        <end position="40"/>
    </location>
</feature>
<dbReference type="GO" id="GO:0008964">
    <property type="term" value="F:phosphoenolpyruvate carboxylase activity"/>
    <property type="evidence" value="ECO:0007669"/>
    <property type="project" value="UniProtKB-EC"/>
</dbReference>
<name>A0A2P6SC11_ROSCH</name>
<comment type="caution">
    <text evidence="2">The sequence shown here is derived from an EMBL/GenBank/DDBJ whole genome shotgun (WGS) entry which is preliminary data.</text>
</comment>
<dbReference type="EMBL" id="PDCK01000039">
    <property type="protein sequence ID" value="PRQ56221.1"/>
    <property type="molecule type" value="Genomic_DNA"/>
</dbReference>
<sequence>MYSRSEPERKEEREKEKERRRERERERKKERKKRRSVQTVDILEKPQGQCTELLLDDGTRMRDRRNSTQSCGSGILAVGGLDDLIRRVATFGMVLMKARLALSVLLFYCRRRSYPRLSLASST</sequence>
<evidence type="ECO:0000313" key="3">
    <source>
        <dbReference type="Proteomes" id="UP000238479"/>
    </source>
</evidence>
<organism evidence="2 3">
    <name type="scientific">Rosa chinensis</name>
    <name type="common">China rose</name>
    <dbReference type="NCBI Taxonomy" id="74649"/>
    <lineage>
        <taxon>Eukaryota</taxon>
        <taxon>Viridiplantae</taxon>
        <taxon>Streptophyta</taxon>
        <taxon>Embryophyta</taxon>
        <taxon>Tracheophyta</taxon>
        <taxon>Spermatophyta</taxon>
        <taxon>Magnoliopsida</taxon>
        <taxon>eudicotyledons</taxon>
        <taxon>Gunneridae</taxon>
        <taxon>Pentapetalae</taxon>
        <taxon>rosids</taxon>
        <taxon>fabids</taxon>
        <taxon>Rosales</taxon>
        <taxon>Rosaceae</taxon>
        <taxon>Rosoideae</taxon>
        <taxon>Rosoideae incertae sedis</taxon>
        <taxon>Rosa</taxon>
    </lineage>
</organism>
<dbReference type="Proteomes" id="UP000238479">
    <property type="component" value="Chromosome 1"/>
</dbReference>
<keyword evidence="2" id="KW-0670">Pyruvate</keyword>
<keyword evidence="3" id="KW-1185">Reference proteome</keyword>
<dbReference type="EC" id="4.1.1.31" evidence="2"/>
<dbReference type="Gene3D" id="1.20.1440.90">
    <property type="entry name" value="Phosphoenolpyruvate/pyruvate domain"/>
    <property type="match status" value="1"/>
</dbReference>
<dbReference type="STRING" id="74649.A0A2P6SC11"/>
<dbReference type="AlphaFoldDB" id="A0A2P6SC11"/>
<accession>A0A2P6SC11</accession>
<protein>
    <submittedName>
        <fullName evidence="2">Putative phosphoenolpyruvate carboxylase</fullName>
        <ecNumber evidence="2">4.1.1.31</ecNumber>
    </submittedName>
</protein>
<keyword evidence="2" id="KW-0456">Lyase</keyword>
<dbReference type="Gramene" id="PRQ56221">
    <property type="protein sequence ID" value="PRQ56221"/>
    <property type="gene ID" value="RchiOBHm_Chr1g0333411"/>
</dbReference>
<gene>
    <name evidence="2" type="ORF">RchiOBHm_Chr1g0333411</name>
</gene>
<reference evidence="2 3" key="1">
    <citation type="journal article" date="2018" name="Nat. Genet.">
        <title>The Rosa genome provides new insights in the design of modern roses.</title>
        <authorList>
            <person name="Bendahmane M."/>
        </authorList>
    </citation>
    <scope>NUCLEOTIDE SEQUENCE [LARGE SCALE GENOMIC DNA]</scope>
    <source>
        <strain evidence="3">cv. Old Blush</strain>
    </source>
</reference>
<evidence type="ECO:0000256" key="1">
    <source>
        <dbReference type="SAM" id="MobiDB-lite"/>
    </source>
</evidence>
<feature type="compositionally biased region" description="Basic and acidic residues" evidence="1">
    <location>
        <begin position="1"/>
        <end position="27"/>
    </location>
</feature>
<proteinExistence type="predicted"/>